<name>A0A9D4TEU5_CHLVU</name>
<evidence type="ECO:0000256" key="1">
    <source>
        <dbReference type="SAM" id="MobiDB-lite"/>
    </source>
</evidence>
<dbReference type="AlphaFoldDB" id="A0A9D4TEU5"/>
<feature type="region of interest" description="Disordered" evidence="1">
    <location>
        <begin position="133"/>
        <end position="166"/>
    </location>
</feature>
<gene>
    <name evidence="3" type="ORF">D9Q98_009672</name>
</gene>
<keyword evidence="2" id="KW-0812">Transmembrane</keyword>
<dbReference type="EMBL" id="SIDB01000014">
    <property type="protein sequence ID" value="KAI3423836.1"/>
    <property type="molecule type" value="Genomic_DNA"/>
</dbReference>
<keyword evidence="2" id="KW-1133">Transmembrane helix</keyword>
<evidence type="ECO:0008006" key="5">
    <source>
        <dbReference type="Google" id="ProtNLM"/>
    </source>
</evidence>
<feature type="region of interest" description="Disordered" evidence="1">
    <location>
        <begin position="208"/>
        <end position="251"/>
    </location>
</feature>
<dbReference type="Proteomes" id="UP001055712">
    <property type="component" value="Unassembled WGS sequence"/>
</dbReference>
<comment type="caution">
    <text evidence="3">The sequence shown here is derived from an EMBL/GenBank/DDBJ whole genome shotgun (WGS) entry which is preliminary data.</text>
</comment>
<keyword evidence="4" id="KW-1185">Reference proteome</keyword>
<sequence length="402" mass="41639">MYASSGALQVGGRRLLSDCTVVGSVGVGGSIAILLLIGFVLGGASSWLFFWWRQRRAVRIELEYRQRYGDFATNGLPDVNAMVKAAHTPTIARGPGSELTPLGSQPKAAPGMSDGPLAMGAASSFKQQDSLAQTYAHKEQHHSNPVAGSVARSSSGNPFSGEVPSFNVRRNDVCSLNNTPRSSYNGPLAGGAQPTGLIAAGMFAQATDPDSPRMGVPVAPAQPNSTHPADDASGCTGEEAQAASAEHSVQPGGESFVVKIPAAGGGGSAGGGAGGGGGDYLAALHSTGTNPFETSALRQEDEEQPLRGASAKATQKLEMLQQVQDEEYGEEDLDPEWASLLADLDARLQAVGQPSLDTRERAVAIRSLIVATASQSADVALNKAQHDIIAFRRAHTLRKTAA</sequence>
<feature type="transmembrane region" description="Helical" evidence="2">
    <location>
        <begin position="31"/>
        <end position="52"/>
    </location>
</feature>
<evidence type="ECO:0000313" key="4">
    <source>
        <dbReference type="Proteomes" id="UP001055712"/>
    </source>
</evidence>
<reference evidence="3" key="2">
    <citation type="submission" date="2020-11" db="EMBL/GenBank/DDBJ databases">
        <authorList>
            <person name="Cecchin M."/>
            <person name="Marcolungo L."/>
            <person name="Rossato M."/>
            <person name="Girolomoni L."/>
            <person name="Cosentino E."/>
            <person name="Cuine S."/>
            <person name="Li-Beisson Y."/>
            <person name="Delledonne M."/>
            <person name="Ballottari M."/>
        </authorList>
    </citation>
    <scope>NUCLEOTIDE SEQUENCE</scope>
    <source>
        <strain evidence="3">211/11P</strain>
        <tissue evidence="3">Whole cell</tissue>
    </source>
</reference>
<evidence type="ECO:0000313" key="3">
    <source>
        <dbReference type="EMBL" id="KAI3423836.1"/>
    </source>
</evidence>
<reference evidence="3" key="1">
    <citation type="journal article" date="2019" name="Plant J.">
        <title>Chlorella vulgaris genome assembly and annotation reveals the molecular basis for metabolic acclimation to high light conditions.</title>
        <authorList>
            <person name="Cecchin M."/>
            <person name="Marcolungo L."/>
            <person name="Rossato M."/>
            <person name="Girolomoni L."/>
            <person name="Cosentino E."/>
            <person name="Cuine S."/>
            <person name="Li-Beisson Y."/>
            <person name="Delledonne M."/>
            <person name="Ballottari M."/>
        </authorList>
    </citation>
    <scope>NUCLEOTIDE SEQUENCE</scope>
    <source>
        <strain evidence="3">211/11P</strain>
    </source>
</reference>
<accession>A0A9D4TEU5</accession>
<keyword evidence="2" id="KW-0472">Membrane</keyword>
<dbReference type="OrthoDB" id="544155at2759"/>
<proteinExistence type="predicted"/>
<protein>
    <recommendedName>
        <fullName evidence="5">Transmembrane protein</fullName>
    </recommendedName>
</protein>
<evidence type="ECO:0000256" key="2">
    <source>
        <dbReference type="SAM" id="Phobius"/>
    </source>
</evidence>
<organism evidence="3 4">
    <name type="scientific">Chlorella vulgaris</name>
    <name type="common">Green alga</name>
    <dbReference type="NCBI Taxonomy" id="3077"/>
    <lineage>
        <taxon>Eukaryota</taxon>
        <taxon>Viridiplantae</taxon>
        <taxon>Chlorophyta</taxon>
        <taxon>core chlorophytes</taxon>
        <taxon>Trebouxiophyceae</taxon>
        <taxon>Chlorellales</taxon>
        <taxon>Chlorellaceae</taxon>
        <taxon>Chlorella clade</taxon>
        <taxon>Chlorella</taxon>
    </lineage>
</organism>